<dbReference type="PANTHER" id="PTHR33067">
    <property type="entry name" value="RNA-DIRECTED DNA POLYMERASE-RELATED"/>
    <property type="match status" value="1"/>
</dbReference>
<evidence type="ECO:0000256" key="2">
    <source>
        <dbReference type="SAM" id="MobiDB-lite"/>
    </source>
</evidence>
<reference evidence="3" key="1">
    <citation type="journal article" date="2021" name="Nat. Commun.">
        <title>Genomic analyses provide insights into spinach domestication and the genetic basis of agronomic traits.</title>
        <authorList>
            <person name="Cai X."/>
            <person name="Sun X."/>
            <person name="Xu C."/>
            <person name="Sun H."/>
            <person name="Wang X."/>
            <person name="Ge C."/>
            <person name="Zhang Z."/>
            <person name="Wang Q."/>
            <person name="Fei Z."/>
            <person name="Jiao C."/>
            <person name="Wang Q."/>
        </authorList>
    </citation>
    <scope>NUCLEOTIDE SEQUENCE [LARGE SCALE GENOMIC DNA]</scope>
    <source>
        <strain evidence="3">cv. Varoflay</strain>
    </source>
</reference>
<sequence length="482" mass="53758">MEQVNSFQQRQPDDPYCNSYNLGWRNHPNFSYRSNNVQNPQPQQQWSQPQFHPPQPHVARPPFPQGAQHNAPPGFNRPPHQGYQQPPPQINATLEPNMGDLYKLIANMHKTSEIAQKNHDESIKELKNQNRMLENQVSQLADTLSKRQPGKLPGQSTSSQDYTRESACAIVLRSGTTYDAPSVPTDFADLEKGREEARRKKEEVKEKVIDDSHPFVPRLPFPHRQNKSKGDHQSSEEAYVERKIVDVEVETPGVEDEIEEKESGKEKVTDSPPFSPTLPFPHRMQKTKVDQRFGTLFIDKALCDLGASVSVIPLSIYKKLNMGELKCTTITLQMADHSIKYPLGVLEDVPVRVGKFYIPVDFVVLDIVEDTQIPIILGRPFLHTAGVVIDVKKGKLTLTVGDDKVAFNLSHVMKSPMQEVSCSLNTSIAKLPHSSSRNLSNIAFGLKGFAGDDDPGDVVDASPKFGTRGSVLDGTGFGAPDR</sequence>
<gene>
    <name evidence="4" type="primary">LOC110790909</name>
</gene>
<feature type="region of interest" description="Disordered" evidence="2">
    <location>
        <begin position="143"/>
        <end position="163"/>
    </location>
</feature>
<dbReference type="InterPro" id="IPR021109">
    <property type="entry name" value="Peptidase_aspartic_dom_sf"/>
</dbReference>
<dbReference type="RefSeq" id="XP_021851356.2">
    <property type="nucleotide sequence ID" value="XM_021995664.2"/>
</dbReference>
<keyword evidence="1" id="KW-0175">Coiled coil</keyword>
<feature type="region of interest" description="Disordered" evidence="2">
    <location>
        <begin position="460"/>
        <end position="482"/>
    </location>
</feature>
<feature type="compositionally biased region" description="Polar residues" evidence="2">
    <location>
        <begin position="28"/>
        <end position="37"/>
    </location>
</feature>
<dbReference type="KEGG" id="soe:110790909"/>
<reference evidence="4" key="2">
    <citation type="submission" date="2025-08" db="UniProtKB">
        <authorList>
            <consortium name="RefSeq"/>
        </authorList>
    </citation>
    <scope>IDENTIFICATION</scope>
    <source>
        <tissue evidence="4">Leaf</tissue>
    </source>
</reference>
<evidence type="ECO:0000256" key="1">
    <source>
        <dbReference type="SAM" id="Coils"/>
    </source>
</evidence>
<dbReference type="GeneID" id="110790909"/>
<evidence type="ECO:0000313" key="3">
    <source>
        <dbReference type="Proteomes" id="UP000813463"/>
    </source>
</evidence>
<feature type="region of interest" description="Disordered" evidence="2">
    <location>
        <begin position="1"/>
        <end position="95"/>
    </location>
</feature>
<dbReference type="SUPFAM" id="SSF50630">
    <property type="entry name" value="Acid proteases"/>
    <property type="match status" value="1"/>
</dbReference>
<feature type="coiled-coil region" evidence="1">
    <location>
        <begin position="116"/>
        <end position="143"/>
    </location>
</feature>
<dbReference type="AlphaFoldDB" id="A0A9R0ILH5"/>
<organism evidence="3 4">
    <name type="scientific">Spinacia oleracea</name>
    <name type="common">Spinach</name>
    <dbReference type="NCBI Taxonomy" id="3562"/>
    <lineage>
        <taxon>Eukaryota</taxon>
        <taxon>Viridiplantae</taxon>
        <taxon>Streptophyta</taxon>
        <taxon>Embryophyta</taxon>
        <taxon>Tracheophyta</taxon>
        <taxon>Spermatophyta</taxon>
        <taxon>Magnoliopsida</taxon>
        <taxon>eudicotyledons</taxon>
        <taxon>Gunneridae</taxon>
        <taxon>Pentapetalae</taxon>
        <taxon>Caryophyllales</taxon>
        <taxon>Chenopodiaceae</taxon>
        <taxon>Chenopodioideae</taxon>
        <taxon>Anserineae</taxon>
        <taxon>Spinacia</taxon>
    </lineage>
</organism>
<feature type="compositionally biased region" description="Polar residues" evidence="2">
    <location>
        <begin position="1"/>
        <end position="10"/>
    </location>
</feature>
<feature type="compositionally biased region" description="Pro residues" evidence="2">
    <location>
        <begin position="51"/>
        <end position="64"/>
    </location>
</feature>
<evidence type="ECO:0000313" key="4">
    <source>
        <dbReference type="RefSeq" id="XP_021851356.2"/>
    </source>
</evidence>
<keyword evidence="3" id="KW-1185">Reference proteome</keyword>
<name>A0A9R0ILH5_SPIOL</name>
<feature type="region of interest" description="Disordered" evidence="2">
    <location>
        <begin position="213"/>
        <end position="238"/>
    </location>
</feature>
<evidence type="ECO:0008006" key="5">
    <source>
        <dbReference type="Google" id="ProtNLM"/>
    </source>
</evidence>
<feature type="region of interest" description="Disordered" evidence="2">
    <location>
        <begin position="254"/>
        <end position="281"/>
    </location>
</feature>
<proteinExistence type="predicted"/>
<dbReference type="Proteomes" id="UP000813463">
    <property type="component" value="Chromosome 6"/>
</dbReference>
<accession>A0A9R0ILH5</accession>
<feature type="compositionally biased region" description="Low complexity" evidence="2">
    <location>
        <begin position="38"/>
        <end position="50"/>
    </location>
</feature>
<protein>
    <recommendedName>
        <fullName evidence="5">Aspartic peptidase DDI1-type domain-containing protein</fullName>
    </recommendedName>
</protein>
<dbReference type="PANTHER" id="PTHR33067:SF31">
    <property type="entry name" value="RNA-DIRECTED DNA POLYMERASE"/>
    <property type="match status" value="1"/>
</dbReference>
<dbReference type="Pfam" id="PF13650">
    <property type="entry name" value="Asp_protease_2"/>
    <property type="match status" value="1"/>
</dbReference>
<feature type="compositionally biased region" description="Basic and acidic residues" evidence="2">
    <location>
        <begin position="228"/>
        <end position="238"/>
    </location>
</feature>
<dbReference type="CDD" id="cd00303">
    <property type="entry name" value="retropepsin_like"/>
    <property type="match status" value="1"/>
</dbReference>
<dbReference type="Gene3D" id="2.40.70.10">
    <property type="entry name" value="Acid Proteases"/>
    <property type="match status" value="1"/>
</dbReference>